<dbReference type="InterPro" id="IPR051165">
    <property type="entry name" value="Multifunctional_ANK_Repeat"/>
</dbReference>
<dbReference type="SUPFAM" id="SSF48403">
    <property type="entry name" value="Ankyrin repeat"/>
    <property type="match status" value="2"/>
</dbReference>
<dbReference type="PANTHER" id="PTHR24123">
    <property type="entry name" value="ANKYRIN REPEAT-CONTAINING"/>
    <property type="match status" value="1"/>
</dbReference>
<reference evidence="4 5" key="1">
    <citation type="submission" date="2020-08" db="EMBL/GenBank/DDBJ databases">
        <title>Functional genomics of gut bacteria from endangered species of beetles.</title>
        <authorList>
            <person name="Carlos-Shanley C."/>
        </authorList>
    </citation>
    <scope>NUCLEOTIDE SEQUENCE [LARGE SCALE GENOMIC DNA]</scope>
    <source>
        <strain evidence="4 5">S00070</strain>
    </source>
</reference>
<evidence type="ECO:0000256" key="1">
    <source>
        <dbReference type="ARBA" id="ARBA00022737"/>
    </source>
</evidence>
<feature type="repeat" description="ANK" evidence="3">
    <location>
        <begin position="407"/>
        <end position="439"/>
    </location>
</feature>
<dbReference type="PROSITE" id="PS50297">
    <property type="entry name" value="ANK_REP_REGION"/>
    <property type="match status" value="4"/>
</dbReference>
<dbReference type="Pfam" id="PF12796">
    <property type="entry name" value="Ank_2"/>
    <property type="match status" value="3"/>
</dbReference>
<evidence type="ECO:0000256" key="2">
    <source>
        <dbReference type="ARBA" id="ARBA00023043"/>
    </source>
</evidence>
<dbReference type="Proteomes" id="UP000524404">
    <property type="component" value="Unassembled WGS sequence"/>
</dbReference>
<accession>A0A841ESI8</accession>
<organism evidence="4 5">
    <name type="scientific">Arcicella rosea</name>
    <dbReference type="NCBI Taxonomy" id="502909"/>
    <lineage>
        <taxon>Bacteria</taxon>
        <taxon>Pseudomonadati</taxon>
        <taxon>Bacteroidota</taxon>
        <taxon>Cytophagia</taxon>
        <taxon>Cytophagales</taxon>
        <taxon>Flectobacillaceae</taxon>
        <taxon>Arcicella</taxon>
    </lineage>
</organism>
<feature type="repeat" description="ANK" evidence="3">
    <location>
        <begin position="325"/>
        <end position="357"/>
    </location>
</feature>
<dbReference type="InterPro" id="IPR036770">
    <property type="entry name" value="Ankyrin_rpt-contain_sf"/>
</dbReference>
<protein>
    <submittedName>
        <fullName evidence="4">Ankyrin repeat protein</fullName>
    </submittedName>
</protein>
<evidence type="ECO:0000313" key="5">
    <source>
        <dbReference type="Proteomes" id="UP000524404"/>
    </source>
</evidence>
<dbReference type="PRINTS" id="PR01415">
    <property type="entry name" value="ANKYRIN"/>
</dbReference>
<dbReference type="AlphaFoldDB" id="A0A841ESI8"/>
<keyword evidence="5" id="KW-1185">Reference proteome</keyword>
<keyword evidence="2 3" id="KW-0040">ANK repeat</keyword>
<evidence type="ECO:0000313" key="4">
    <source>
        <dbReference type="EMBL" id="MBB6004369.1"/>
    </source>
</evidence>
<dbReference type="PROSITE" id="PS50088">
    <property type="entry name" value="ANK_REPEAT"/>
    <property type="match status" value="6"/>
</dbReference>
<name>A0A841ESI8_9BACT</name>
<keyword evidence="1" id="KW-0677">Repeat</keyword>
<dbReference type="Gene3D" id="1.25.40.20">
    <property type="entry name" value="Ankyrin repeat-containing domain"/>
    <property type="match status" value="3"/>
</dbReference>
<feature type="repeat" description="ANK" evidence="3">
    <location>
        <begin position="440"/>
        <end position="473"/>
    </location>
</feature>
<feature type="repeat" description="ANK" evidence="3">
    <location>
        <begin position="122"/>
        <end position="156"/>
    </location>
</feature>
<dbReference type="PANTHER" id="PTHR24123:SF33">
    <property type="entry name" value="PROTEIN HOS4"/>
    <property type="match status" value="1"/>
</dbReference>
<proteinExistence type="predicted"/>
<gene>
    <name evidence="4" type="ORF">HNP25_003032</name>
</gene>
<dbReference type="EMBL" id="JACHKT010000023">
    <property type="protein sequence ID" value="MBB6004369.1"/>
    <property type="molecule type" value="Genomic_DNA"/>
</dbReference>
<dbReference type="InterPro" id="IPR002110">
    <property type="entry name" value="Ankyrin_rpt"/>
</dbReference>
<sequence length="499" mass="53915">MKKLIIALFTVVSFTAKSQQNVLLDQSFWKNQPSVSAIKAEVEKGNNPSQLNAMSFDPVVMAINAQAPNESIKYLLSQAGNTTDKLTHDGRTYLHWAASKGNVEIMEFLVAKGAKANVEDSHGFTPLNFAATGGQTNTQVYDICLRSGANLKKDLNHDGANALLLAVANDKDLVLTNYFVSKGLDLKSIDAEGNNAFAYVARSGNIAAMKTLLEKGVNATDQAFIMAAQGSRRGANTIEVYQFLESLKLKPTAISKSGENALHFIVRKPKQNDIIAYFLAKGVDVNKADNDGNNVFMNAASSSRDTSTLSLLLPHVKNINQGNSKGVTALAMAVRSNSPEIVQYLLNKGASVNVTDNNGDNLAAYLVLSYSSGEGRQAFNGPKSEDFDTKLKVLQEKGFNVKTPQKNGNTLFHLAIAKSDLSLLKRIQAMGVDINAKNSEGLTALHRAAMIAKDDAILKYLLSIGAQKESVSNFKETAFDLASENETLAKNKISINFLK</sequence>
<dbReference type="RefSeq" id="WP_184135326.1">
    <property type="nucleotide sequence ID" value="NZ_JACHKT010000023.1"/>
</dbReference>
<feature type="repeat" description="ANK" evidence="3">
    <location>
        <begin position="257"/>
        <end position="290"/>
    </location>
</feature>
<feature type="repeat" description="ANK" evidence="3">
    <location>
        <begin position="89"/>
        <end position="121"/>
    </location>
</feature>
<comment type="caution">
    <text evidence="4">The sequence shown here is derived from an EMBL/GenBank/DDBJ whole genome shotgun (WGS) entry which is preliminary data.</text>
</comment>
<evidence type="ECO:0000256" key="3">
    <source>
        <dbReference type="PROSITE-ProRule" id="PRU00023"/>
    </source>
</evidence>
<dbReference type="SMART" id="SM00248">
    <property type="entry name" value="ANK"/>
    <property type="match status" value="9"/>
</dbReference>